<evidence type="ECO:0000313" key="2">
    <source>
        <dbReference type="RefSeq" id="XP_022314131.1"/>
    </source>
</evidence>
<evidence type="ECO:0000313" key="1">
    <source>
        <dbReference type="Proteomes" id="UP000694844"/>
    </source>
</evidence>
<organism evidence="1 2">
    <name type="scientific">Crassostrea virginica</name>
    <name type="common">Eastern oyster</name>
    <dbReference type="NCBI Taxonomy" id="6565"/>
    <lineage>
        <taxon>Eukaryota</taxon>
        <taxon>Metazoa</taxon>
        <taxon>Spiralia</taxon>
        <taxon>Lophotrochozoa</taxon>
        <taxon>Mollusca</taxon>
        <taxon>Bivalvia</taxon>
        <taxon>Autobranchia</taxon>
        <taxon>Pteriomorphia</taxon>
        <taxon>Ostreida</taxon>
        <taxon>Ostreoidea</taxon>
        <taxon>Ostreidae</taxon>
        <taxon>Crassostrea</taxon>
    </lineage>
</organism>
<dbReference type="Proteomes" id="UP000694844">
    <property type="component" value="Chromosome 1"/>
</dbReference>
<dbReference type="GeneID" id="111118792"/>
<proteinExistence type="predicted"/>
<accession>A0A8B8CI23</accession>
<dbReference type="KEGG" id="cvn:111118792"/>
<sequence>MSVGQDKGTGILLEFVQALSGPSLFISDIFISRNVCCAVVMRWTVSCMLLADVGWMLAVSSIPRIPSVVRLVPMRPTDRATLIPAAFLPGPGLLTSWYSLCGGLL</sequence>
<dbReference type="AlphaFoldDB" id="A0A8B8CI23"/>
<reference evidence="1" key="1">
    <citation type="submission" date="2024-06" db="UniProtKB">
        <authorList>
            <consortium name="RefSeq"/>
        </authorList>
    </citation>
    <scope>NUCLEOTIDE SEQUENCE [LARGE SCALE GENOMIC DNA]</scope>
</reference>
<reference evidence="2" key="2">
    <citation type="submission" date="2025-08" db="UniProtKB">
        <authorList>
            <consortium name="RefSeq"/>
        </authorList>
    </citation>
    <scope>IDENTIFICATION</scope>
    <source>
        <tissue evidence="2">Whole sample</tissue>
    </source>
</reference>
<gene>
    <name evidence="2" type="primary">LOC111118792</name>
</gene>
<keyword evidence="1" id="KW-1185">Reference proteome</keyword>
<protein>
    <submittedName>
        <fullName evidence="2">Uncharacterized protein LOC111118792</fullName>
    </submittedName>
</protein>
<dbReference type="RefSeq" id="XP_022314131.1">
    <property type="nucleotide sequence ID" value="XM_022458423.1"/>
</dbReference>
<name>A0A8B8CI23_CRAVI</name>